<organism evidence="2 3">
    <name type="scientific">Hoylesella loescheii DSM 19665 = JCM 12249 = ATCC 15930</name>
    <dbReference type="NCBI Taxonomy" id="1122985"/>
    <lineage>
        <taxon>Bacteria</taxon>
        <taxon>Pseudomonadati</taxon>
        <taxon>Bacteroidota</taxon>
        <taxon>Bacteroidia</taxon>
        <taxon>Bacteroidales</taxon>
        <taxon>Prevotellaceae</taxon>
        <taxon>Hoylesella</taxon>
    </lineage>
</organism>
<evidence type="ECO:0000256" key="1">
    <source>
        <dbReference type="SAM" id="Phobius"/>
    </source>
</evidence>
<dbReference type="EMBL" id="JNGW01000012">
    <property type="protein sequence ID" value="KDR53715.1"/>
    <property type="molecule type" value="Genomic_DNA"/>
</dbReference>
<gene>
    <name evidence="2" type="ORF">HMPREF1991_00081</name>
</gene>
<comment type="caution">
    <text evidence="2">The sequence shown here is derived from an EMBL/GenBank/DDBJ whole genome shotgun (WGS) entry which is preliminary data.</text>
</comment>
<accession>A0A069QLQ8</accession>
<name>A0A069QLQ8_HOYLO</name>
<feature type="transmembrane region" description="Helical" evidence="1">
    <location>
        <begin position="28"/>
        <end position="49"/>
    </location>
</feature>
<protein>
    <submittedName>
        <fullName evidence="2">Uncharacterized protein</fullName>
    </submittedName>
</protein>
<keyword evidence="1" id="KW-0472">Membrane</keyword>
<dbReference type="HOGENOM" id="CLU_3121193_0_0_10"/>
<dbReference type="Proteomes" id="UP000027442">
    <property type="component" value="Unassembled WGS sequence"/>
</dbReference>
<proteinExistence type="predicted"/>
<evidence type="ECO:0000313" key="2">
    <source>
        <dbReference type="EMBL" id="KDR53715.1"/>
    </source>
</evidence>
<evidence type="ECO:0000313" key="3">
    <source>
        <dbReference type="Proteomes" id="UP000027442"/>
    </source>
</evidence>
<dbReference type="AlphaFoldDB" id="A0A069QLQ8"/>
<reference evidence="2 3" key="1">
    <citation type="submission" date="2013-08" db="EMBL/GenBank/DDBJ databases">
        <authorList>
            <person name="Weinstock G."/>
            <person name="Sodergren E."/>
            <person name="Wylie T."/>
            <person name="Fulton L."/>
            <person name="Fulton R."/>
            <person name="Fronick C."/>
            <person name="O'Laughlin M."/>
            <person name="Godfrey J."/>
            <person name="Miner T."/>
            <person name="Herter B."/>
            <person name="Appelbaum E."/>
            <person name="Cordes M."/>
            <person name="Lek S."/>
            <person name="Wollam A."/>
            <person name="Pepin K.H."/>
            <person name="Palsikar V.B."/>
            <person name="Mitreva M."/>
            <person name="Wilson R.K."/>
        </authorList>
    </citation>
    <scope>NUCLEOTIDE SEQUENCE [LARGE SCALE GENOMIC DNA]</scope>
    <source>
        <strain evidence="2 3">ATCC 15930</strain>
    </source>
</reference>
<sequence length="50" mass="5601">MLKNGTKCLQVKEEATLKMSPLPRLLAYQWNALTILYGMLGGEILGVMVY</sequence>
<keyword evidence="1" id="KW-1133">Transmembrane helix</keyword>
<keyword evidence="1" id="KW-0812">Transmembrane</keyword>
<keyword evidence="3" id="KW-1185">Reference proteome</keyword>